<dbReference type="OrthoDB" id="5352132at2759"/>
<feature type="compositionally biased region" description="Polar residues" evidence="1">
    <location>
        <begin position="1"/>
        <end position="22"/>
    </location>
</feature>
<dbReference type="InterPro" id="IPR013226">
    <property type="entry name" value="Pal1"/>
</dbReference>
<gene>
    <name evidence="2" type="ORF">BN980_GECA11s00945g</name>
</gene>
<sequence length="630" mass="69242">MSLTENIPSRRQYSHATGNSESFELFEPTAPNNSNSYRNSPPPPPPARNNAAFSTNNPFRRAPPPPTNNNVSTSPASYHEHHHQKSDSSFLQVSQNIDPSYRSHSANHLESNHTGSSVQNSMPISIPPNNRVSIYNNSQYSNSDQSVFINNPQRGPSLPQQQQARRDVKSYLSHSSHDSTSSQSSANRFITPRTATGPAAAARRKSTNPFLDWDEPAPAPQSRSIPNERLIEEDFEEFPRPSRSKDTSDNYSRNNASNSYADDSYSSKPSPRHLLRRTNSNDSIFAAPEQQRAKPQRPPQASKPQYSNRQSLYVNKPKPEFAPPKTRHTRSNSDSSVMEPPVRQSSSQRQGERRGSDDRYKSSSSSRRNDDKYKESSSRRHHSSTKDKKSSSSSRRSKKGPPLDTIDRLDVTGFFGPGNFHHDGPFDACTPHRNKHTKKAPVAAFPIDGPNNTVTGVDPNRDRYTSENQIMGRSEGEAFQDFSMPLRGGAGGSLGRSHDGASMFDSTLKEKPVHGDTSLGLGSSTFLNGAPASKIATDKFNQEQQQGLSRKKSLAQRFRGGNGQGPSVSRDTKIGTAVSTPGGGMGRTESPTSPTGDYLSGETSSPEQPQPKSNGLLRRVKSLKVGSSRR</sequence>
<evidence type="ECO:0000256" key="1">
    <source>
        <dbReference type="SAM" id="MobiDB-lite"/>
    </source>
</evidence>
<dbReference type="PANTHER" id="PTHR28307">
    <property type="entry name" value="PROTEIN PAL1"/>
    <property type="match status" value="1"/>
</dbReference>
<feature type="compositionally biased region" description="Polar residues" evidence="1">
    <location>
        <begin position="147"/>
        <end position="163"/>
    </location>
</feature>
<comment type="caution">
    <text evidence="2">The sequence shown here is derived from an EMBL/GenBank/DDBJ whole genome shotgun (WGS) entry which is preliminary data.</text>
</comment>
<name>A0A0J9XEU1_GEOCN</name>
<proteinExistence type="predicted"/>
<organism evidence="2 3">
    <name type="scientific">Geotrichum candidum</name>
    <name type="common">Oospora lactis</name>
    <name type="synonym">Dipodascus geotrichum</name>
    <dbReference type="NCBI Taxonomy" id="1173061"/>
    <lineage>
        <taxon>Eukaryota</taxon>
        <taxon>Fungi</taxon>
        <taxon>Dikarya</taxon>
        <taxon>Ascomycota</taxon>
        <taxon>Saccharomycotina</taxon>
        <taxon>Dipodascomycetes</taxon>
        <taxon>Dipodascales</taxon>
        <taxon>Dipodascaceae</taxon>
        <taxon>Geotrichum</taxon>
    </lineage>
</organism>
<feature type="compositionally biased region" description="Polar residues" evidence="1">
    <location>
        <begin position="87"/>
        <end position="132"/>
    </location>
</feature>
<keyword evidence="3" id="KW-1185">Reference proteome</keyword>
<accession>A0A0J9XEU1</accession>
<dbReference type="GO" id="GO:0005737">
    <property type="term" value="C:cytoplasm"/>
    <property type="evidence" value="ECO:0007669"/>
    <property type="project" value="TreeGrafter"/>
</dbReference>
<dbReference type="Pfam" id="PF08316">
    <property type="entry name" value="Pal1"/>
    <property type="match status" value="1"/>
</dbReference>
<feature type="compositionally biased region" description="Basic and acidic residues" evidence="1">
    <location>
        <begin position="229"/>
        <end position="248"/>
    </location>
</feature>
<protein>
    <recommendedName>
        <fullName evidence="4">Pal1 cell morphology protein</fullName>
    </recommendedName>
</protein>
<feature type="compositionally biased region" description="Basic and acidic residues" evidence="1">
    <location>
        <begin position="350"/>
        <end position="390"/>
    </location>
</feature>
<feature type="region of interest" description="Disordered" evidence="1">
    <location>
        <begin position="1"/>
        <end position="408"/>
    </location>
</feature>
<feature type="compositionally biased region" description="Low complexity" evidence="1">
    <location>
        <begin position="30"/>
        <end position="39"/>
    </location>
</feature>
<feature type="compositionally biased region" description="Low complexity" evidence="1">
    <location>
        <begin position="170"/>
        <end position="201"/>
    </location>
</feature>
<reference evidence="2" key="1">
    <citation type="submission" date="2014-03" db="EMBL/GenBank/DDBJ databases">
        <authorList>
            <person name="Casaregola S."/>
        </authorList>
    </citation>
    <scope>NUCLEOTIDE SEQUENCE [LARGE SCALE GENOMIC DNA]</scope>
    <source>
        <strain evidence="2">CLIB 918</strain>
    </source>
</reference>
<feature type="region of interest" description="Disordered" evidence="1">
    <location>
        <begin position="443"/>
        <end position="462"/>
    </location>
</feature>
<evidence type="ECO:0000313" key="3">
    <source>
        <dbReference type="Proteomes" id="UP000242525"/>
    </source>
</evidence>
<dbReference type="PANTHER" id="PTHR28307:SF2">
    <property type="entry name" value="PROTEIN PAL1"/>
    <property type="match status" value="1"/>
</dbReference>
<evidence type="ECO:0000313" key="2">
    <source>
        <dbReference type="EMBL" id="CDO55421.1"/>
    </source>
</evidence>
<feature type="compositionally biased region" description="Polar residues" evidence="1">
    <location>
        <begin position="302"/>
        <end position="313"/>
    </location>
</feature>
<dbReference type="AlphaFoldDB" id="A0A0J9XEU1"/>
<dbReference type="STRING" id="1173061.A0A0J9XEU1"/>
<feature type="compositionally biased region" description="Low complexity" evidence="1">
    <location>
        <begin position="133"/>
        <end position="146"/>
    </location>
</feature>
<feature type="compositionally biased region" description="Polar residues" evidence="1">
    <location>
        <begin position="589"/>
        <end position="613"/>
    </location>
</feature>
<dbReference type="EMBL" id="CCBN010000011">
    <property type="protein sequence ID" value="CDO55421.1"/>
    <property type="molecule type" value="Genomic_DNA"/>
</dbReference>
<dbReference type="Proteomes" id="UP000242525">
    <property type="component" value="Unassembled WGS sequence"/>
</dbReference>
<feature type="compositionally biased region" description="Low complexity" evidence="1">
    <location>
        <begin position="68"/>
        <end position="77"/>
    </location>
</feature>
<feature type="region of interest" description="Disordered" evidence="1">
    <location>
        <begin position="540"/>
        <end position="630"/>
    </location>
</feature>
<evidence type="ECO:0008006" key="4">
    <source>
        <dbReference type="Google" id="ProtNLM"/>
    </source>
</evidence>
<feature type="compositionally biased region" description="Low complexity" evidence="1">
    <location>
        <begin position="249"/>
        <end position="267"/>
    </location>
</feature>
<feature type="compositionally biased region" description="Basic residues" evidence="1">
    <location>
        <begin position="618"/>
        <end position="630"/>
    </location>
</feature>